<dbReference type="KEGG" id="cphy:B5808_18910"/>
<evidence type="ECO:0000256" key="4">
    <source>
        <dbReference type="ARBA" id="ARBA00023088"/>
    </source>
</evidence>
<gene>
    <name evidence="8" type="ORF">B5808_18910</name>
</gene>
<keyword evidence="9" id="KW-1185">Reference proteome</keyword>
<evidence type="ECO:0000256" key="6">
    <source>
        <dbReference type="SAM" id="SignalP"/>
    </source>
</evidence>
<dbReference type="STRING" id="1619308.B5808_18910"/>
<keyword evidence="5" id="KW-0472">Membrane</keyword>
<evidence type="ECO:0000259" key="7">
    <source>
        <dbReference type="Pfam" id="PF00746"/>
    </source>
</evidence>
<proteinExistence type="predicted"/>
<keyword evidence="2" id="KW-0964">Secreted</keyword>
<dbReference type="AlphaFoldDB" id="A0A1X9LPF0"/>
<name>A0A1X9LPF0_9MICO</name>
<keyword evidence="3 6" id="KW-0732">Signal</keyword>
<dbReference type="InterPro" id="IPR019931">
    <property type="entry name" value="LPXTG_anchor"/>
</dbReference>
<feature type="transmembrane region" description="Helical" evidence="5">
    <location>
        <begin position="162"/>
        <end position="183"/>
    </location>
</feature>
<evidence type="ECO:0000313" key="9">
    <source>
        <dbReference type="Proteomes" id="UP000192775"/>
    </source>
</evidence>
<evidence type="ECO:0000313" key="8">
    <source>
        <dbReference type="EMBL" id="ARJ07066.1"/>
    </source>
</evidence>
<dbReference type="Proteomes" id="UP000192775">
    <property type="component" value="Chromosome"/>
</dbReference>
<reference evidence="8 9" key="1">
    <citation type="submission" date="2017-04" db="EMBL/GenBank/DDBJ databases">
        <authorList>
            <person name="Afonso C.L."/>
            <person name="Miller P.J."/>
            <person name="Scott M.A."/>
            <person name="Spackman E."/>
            <person name="Goraichik I."/>
            <person name="Dimitrov K.M."/>
            <person name="Suarez D.L."/>
            <person name="Swayne D.E."/>
        </authorList>
    </citation>
    <scope>NUCLEOTIDE SEQUENCE [LARGE SCALE GENOMIC DNA]</scope>
    <source>
        <strain evidence="9">XA(T)</strain>
    </source>
</reference>
<keyword evidence="1" id="KW-0134">Cell wall</keyword>
<organism evidence="8 9">
    <name type="scientific">Cnuibacter physcomitrellae</name>
    <dbReference type="NCBI Taxonomy" id="1619308"/>
    <lineage>
        <taxon>Bacteria</taxon>
        <taxon>Bacillati</taxon>
        <taxon>Actinomycetota</taxon>
        <taxon>Actinomycetes</taxon>
        <taxon>Micrococcales</taxon>
        <taxon>Microbacteriaceae</taxon>
        <taxon>Cnuibacter</taxon>
    </lineage>
</organism>
<dbReference type="EMBL" id="CP020715">
    <property type="protein sequence ID" value="ARJ07066.1"/>
    <property type="molecule type" value="Genomic_DNA"/>
</dbReference>
<protein>
    <recommendedName>
        <fullName evidence="7">Gram-positive cocci surface proteins LPxTG domain-containing protein</fullName>
    </recommendedName>
</protein>
<feature type="domain" description="Gram-positive cocci surface proteins LPxTG" evidence="7">
    <location>
        <begin position="149"/>
        <end position="189"/>
    </location>
</feature>
<dbReference type="Pfam" id="PF00746">
    <property type="entry name" value="Gram_pos_anchor"/>
    <property type="match status" value="1"/>
</dbReference>
<evidence type="ECO:0000256" key="3">
    <source>
        <dbReference type="ARBA" id="ARBA00022729"/>
    </source>
</evidence>
<accession>A0A1X9LPF0</accession>
<sequence>MVGRIFVSALIGVAVAATFLAAGSAASAYVPDGQVSISPASVSPGGVVTVSASADSFLAGEPVRVAVNGYAAQQAALGLLVTASVVEAPVSETTATTGSASPTGALVVTVTAPPDGRGNYVVELQGLTSGRVYSGAFSVDSPAGADGSSAGGTLPNTGTDSFVFYELGAIGLAGLIGGALATASVRRRQGASTAER</sequence>
<keyword evidence="4" id="KW-0572">Peptidoglycan-anchor</keyword>
<feature type="signal peptide" evidence="6">
    <location>
        <begin position="1"/>
        <end position="28"/>
    </location>
</feature>
<dbReference type="RefSeq" id="WP_085021203.1">
    <property type="nucleotide sequence ID" value="NZ_BMHD01000001.1"/>
</dbReference>
<evidence type="ECO:0000256" key="2">
    <source>
        <dbReference type="ARBA" id="ARBA00022525"/>
    </source>
</evidence>
<feature type="chain" id="PRO_5010989988" description="Gram-positive cocci surface proteins LPxTG domain-containing protein" evidence="6">
    <location>
        <begin position="29"/>
        <end position="196"/>
    </location>
</feature>
<evidence type="ECO:0000256" key="5">
    <source>
        <dbReference type="SAM" id="Phobius"/>
    </source>
</evidence>
<keyword evidence="5" id="KW-0812">Transmembrane</keyword>
<keyword evidence="5" id="KW-1133">Transmembrane helix</keyword>
<evidence type="ECO:0000256" key="1">
    <source>
        <dbReference type="ARBA" id="ARBA00022512"/>
    </source>
</evidence>